<gene>
    <name evidence="2" type="primary">spoIIIAF</name>
    <name evidence="2" type="ORF">ACFQ2I_04825</name>
</gene>
<proteinExistence type="predicted"/>
<dbReference type="Proteomes" id="UP001596989">
    <property type="component" value="Unassembled WGS sequence"/>
</dbReference>
<dbReference type="EMBL" id="JBHTJZ010000005">
    <property type="protein sequence ID" value="MFD0958707.1"/>
    <property type="molecule type" value="Genomic_DNA"/>
</dbReference>
<organism evidence="2 3">
    <name type="scientific">Paenibacillus chungangensis</name>
    <dbReference type="NCBI Taxonomy" id="696535"/>
    <lineage>
        <taxon>Bacteria</taxon>
        <taxon>Bacillati</taxon>
        <taxon>Bacillota</taxon>
        <taxon>Bacilli</taxon>
        <taxon>Bacillales</taxon>
        <taxon>Paenibacillaceae</taxon>
        <taxon>Paenibacillus</taxon>
    </lineage>
</organism>
<sequence length="245" mass="26951">MVTWLSDWLRDIIAVILLAVLVELLLPGKAMLRYARLVIGLFILLTILSPVLSLLQDDVSIHLEAGLKLWDERTAAKEVIMPSIEEIKQEAGELERQRERQSARLTAVALQEAMRSELEKRTDVPIERIAVELDWKKERGGGQTPVIAGVTVTVDSNEVAGGTDAGPLAEEVENVQPVSVDIIVQSSNSSEPFAERERDEHPPADPILSSFIKKTLANGWTVREDLIHVVDVASKQTVPNGGKEG</sequence>
<dbReference type="Pfam" id="PF09581">
    <property type="entry name" value="Spore_III_AF"/>
    <property type="match status" value="1"/>
</dbReference>
<protein>
    <submittedName>
        <fullName evidence="2">Stage III sporulation protein AF</fullName>
    </submittedName>
</protein>
<evidence type="ECO:0000313" key="2">
    <source>
        <dbReference type="EMBL" id="MFD0958707.1"/>
    </source>
</evidence>
<keyword evidence="1" id="KW-0472">Membrane</keyword>
<dbReference type="NCBIfam" id="TIGR02896">
    <property type="entry name" value="spore_III_AF"/>
    <property type="match status" value="1"/>
</dbReference>
<keyword evidence="1" id="KW-0812">Transmembrane</keyword>
<accession>A0ABW3HMH7</accession>
<dbReference type="InterPro" id="IPR014245">
    <property type="entry name" value="Spore_III_AF"/>
</dbReference>
<comment type="caution">
    <text evidence="2">The sequence shown here is derived from an EMBL/GenBank/DDBJ whole genome shotgun (WGS) entry which is preliminary data.</text>
</comment>
<keyword evidence="3" id="KW-1185">Reference proteome</keyword>
<name>A0ABW3HMH7_9BACL</name>
<evidence type="ECO:0000256" key="1">
    <source>
        <dbReference type="SAM" id="Phobius"/>
    </source>
</evidence>
<keyword evidence="1" id="KW-1133">Transmembrane helix</keyword>
<evidence type="ECO:0000313" key="3">
    <source>
        <dbReference type="Proteomes" id="UP001596989"/>
    </source>
</evidence>
<feature type="transmembrane region" description="Helical" evidence="1">
    <location>
        <begin position="37"/>
        <end position="55"/>
    </location>
</feature>
<feature type="transmembrane region" description="Helical" evidence="1">
    <location>
        <begin position="12"/>
        <end position="30"/>
    </location>
</feature>
<dbReference type="RefSeq" id="WP_377562517.1">
    <property type="nucleotide sequence ID" value="NZ_JBHTJZ010000005.1"/>
</dbReference>
<reference evidence="3" key="1">
    <citation type="journal article" date="2019" name="Int. J. Syst. Evol. Microbiol.">
        <title>The Global Catalogue of Microorganisms (GCM) 10K type strain sequencing project: providing services to taxonomists for standard genome sequencing and annotation.</title>
        <authorList>
            <consortium name="The Broad Institute Genomics Platform"/>
            <consortium name="The Broad Institute Genome Sequencing Center for Infectious Disease"/>
            <person name="Wu L."/>
            <person name="Ma J."/>
        </authorList>
    </citation>
    <scope>NUCLEOTIDE SEQUENCE [LARGE SCALE GENOMIC DNA]</scope>
    <source>
        <strain evidence="3">CCUG 59129</strain>
    </source>
</reference>